<dbReference type="InterPro" id="IPR006342">
    <property type="entry name" value="FkbM_mtfrase"/>
</dbReference>
<dbReference type="AlphaFoldDB" id="A0A1A6XTR1"/>
<keyword evidence="2" id="KW-0328">Glycosyltransferase</keyword>
<evidence type="ECO:0000313" key="5">
    <source>
        <dbReference type="EMBL" id="OBU66947.1"/>
    </source>
</evidence>
<name>A0A1A6XTR1_STEMA</name>
<comment type="caution">
    <text evidence="5">The sequence shown here is derived from an EMBL/GenBank/DDBJ whole genome shotgun (WGS) entry which is preliminary data.</text>
</comment>
<dbReference type="PANTHER" id="PTHR43179:SF12">
    <property type="entry name" value="GALACTOFURANOSYLTRANSFERASE GLFT2"/>
    <property type="match status" value="1"/>
</dbReference>
<dbReference type="Gene3D" id="3.90.550.10">
    <property type="entry name" value="Spore Coat Polysaccharide Biosynthesis Protein SpsA, Chain A"/>
    <property type="match status" value="1"/>
</dbReference>
<evidence type="ECO:0000313" key="6">
    <source>
        <dbReference type="Proteomes" id="UP000092256"/>
    </source>
</evidence>
<dbReference type="PANTHER" id="PTHR43179">
    <property type="entry name" value="RHAMNOSYLTRANSFERASE WBBL"/>
    <property type="match status" value="1"/>
</dbReference>
<evidence type="ECO:0000259" key="4">
    <source>
        <dbReference type="Pfam" id="PF05050"/>
    </source>
</evidence>
<dbReference type="EMBL" id="LYVJ01000007">
    <property type="protein sequence ID" value="OBU66947.1"/>
    <property type="molecule type" value="Genomic_DNA"/>
</dbReference>
<evidence type="ECO:0000256" key="3">
    <source>
        <dbReference type="ARBA" id="ARBA00022679"/>
    </source>
</evidence>
<organism evidence="5 6">
    <name type="scientific">Stenotrophomonas maltophilia</name>
    <name type="common">Pseudomonas maltophilia</name>
    <name type="synonym">Xanthomonas maltophilia</name>
    <dbReference type="NCBI Taxonomy" id="40324"/>
    <lineage>
        <taxon>Bacteria</taxon>
        <taxon>Pseudomonadati</taxon>
        <taxon>Pseudomonadota</taxon>
        <taxon>Gammaproteobacteria</taxon>
        <taxon>Lysobacterales</taxon>
        <taxon>Lysobacteraceae</taxon>
        <taxon>Stenotrophomonas</taxon>
        <taxon>Stenotrophomonas maltophilia group</taxon>
    </lineage>
</organism>
<dbReference type="Proteomes" id="UP000092256">
    <property type="component" value="Unassembled WGS sequence"/>
</dbReference>
<feature type="domain" description="Methyltransferase FkbM" evidence="4">
    <location>
        <begin position="50"/>
        <end position="185"/>
    </location>
</feature>
<dbReference type="InterPro" id="IPR029063">
    <property type="entry name" value="SAM-dependent_MTases_sf"/>
</dbReference>
<accession>A0A1A6XTR1</accession>
<dbReference type="Pfam" id="PF13641">
    <property type="entry name" value="Glyco_tranf_2_3"/>
    <property type="match status" value="1"/>
</dbReference>
<reference evidence="5 6" key="1">
    <citation type="submission" date="2016-05" db="EMBL/GenBank/DDBJ databases">
        <title>Draft Genome Sequences of Stenotrophomonas maltophilia Strains Sm32COP, Sm41DVV, Sm46PAILV, SmF3, SmF22, SmSOFb1 and SmCVFa1, Isolated from Different Manures, in France.</title>
        <authorList>
            <person name="Nazaret S."/>
            <person name="Bodilis J."/>
        </authorList>
    </citation>
    <scope>NUCLEOTIDE SEQUENCE [LARGE SCALE GENOMIC DNA]</scope>
    <source>
        <strain evidence="5 6">Sm46PAILV</strain>
    </source>
</reference>
<evidence type="ECO:0000256" key="1">
    <source>
        <dbReference type="ARBA" id="ARBA00006739"/>
    </source>
</evidence>
<dbReference type="Gene3D" id="3.40.50.150">
    <property type="entry name" value="Vaccinia Virus protein VP39"/>
    <property type="match status" value="1"/>
</dbReference>
<gene>
    <name evidence="5" type="ORF">A9K58_10900</name>
</gene>
<dbReference type="SUPFAM" id="SSF53756">
    <property type="entry name" value="UDP-Glycosyltransferase/glycogen phosphorylase"/>
    <property type="match status" value="1"/>
</dbReference>
<dbReference type="Gene3D" id="3.40.50.2000">
    <property type="entry name" value="Glycogen Phosphorylase B"/>
    <property type="match status" value="1"/>
</dbReference>
<dbReference type="Pfam" id="PF05050">
    <property type="entry name" value="Methyltransf_21"/>
    <property type="match status" value="1"/>
</dbReference>
<dbReference type="SUPFAM" id="SSF53448">
    <property type="entry name" value="Nucleotide-diphospho-sugar transferases"/>
    <property type="match status" value="1"/>
</dbReference>
<dbReference type="InterPro" id="IPR029044">
    <property type="entry name" value="Nucleotide-diphossugar_trans"/>
</dbReference>
<keyword evidence="3" id="KW-0808">Transferase</keyword>
<protein>
    <recommendedName>
        <fullName evidence="4">Methyltransferase FkbM domain-containing protein</fullName>
    </recommendedName>
</protein>
<dbReference type="RefSeq" id="WP_065199378.1">
    <property type="nucleotide sequence ID" value="NZ_LYVJ01000007.1"/>
</dbReference>
<dbReference type="SUPFAM" id="SSF53335">
    <property type="entry name" value="S-adenosyl-L-methionine-dependent methyltransferases"/>
    <property type="match status" value="1"/>
</dbReference>
<comment type="similarity">
    <text evidence="1">Belongs to the glycosyltransferase 2 family.</text>
</comment>
<dbReference type="OrthoDB" id="5679686at2"/>
<dbReference type="GO" id="GO:0016757">
    <property type="term" value="F:glycosyltransferase activity"/>
    <property type="evidence" value="ECO:0007669"/>
    <property type="project" value="UniProtKB-KW"/>
</dbReference>
<proteinExistence type="inferred from homology"/>
<dbReference type="NCBIfam" id="TIGR01444">
    <property type="entry name" value="fkbM_fam"/>
    <property type="match status" value="1"/>
</dbReference>
<sequence length="970" mass="106416">MNTVPCRHGNFELLSGDSIVSESLLWYGEWAENELDLLRRFVAPGSVVADVGSFIGTHAVALAHAVGGMGQVHAFEPRRETFEILKRNIDNNVAGRVTAHNVGVSDHPATIHLMTQDPQTRNLGGLSLIDQGEGYEVEVITLDMLALPRLDLMKVDVEGMEASVIAGARETLARCRPVVFAECNTVTGAAATLEAIRGLDYVAYGTIYPAFNENNFKRATVNFYGESAECAIFLVPEEKCTPRLLEGMRPINDLEDVVALLLEKPQYLPEILPAAPSTPPLRRQQSSRQVASGIRRHPLHIVVPFFRNPQLVTTFMAGLRAAEPELAGLDVQVWLYNDSPDDADLASALASAGSAGVGPLPLRIVDNPSNLGFIGTCNQAFARAVEEGADVFVLNSDTQLTPGALSEVLSVAAIDPMFAFISPRSNNATLASLPHSPCADADVDTALGRFRNIAPRLPRYSLVPTAVGFAMWIRGSVLAEFGGFDPAYGQGYNEENDLVMRANRAGYRAVLANHAFVWHAGEQSFAMTGQQRSEREERNGVLLRERYPEYEPLLQRYHASPEYRAEALLEALHPDSGRRLIAFDFSSFGAAHNGTFESGVKLLAAAVSSWPADIDLAVIIGPDAWHFHGLDQLPRVRRIAPEDRQARAAAVIRMGQPFDDGTLYRLFNVAPVVGIFMLDTIAVDCGRLSLEFDDRVWRQALLNTSILFCNSEFTLTQIRNRYPLGEHVLPVVSRHSLDVTEYLLEADAETNAEGVSRHILIIGNRYPHKFVTETADALAAALPGQKIVAVGYALDAPHAPNIEAVQAGGIDENTFAAFYRDAKVVVFPSHYEGFGFPVLHSLAWKRPIFVRDSLLNNELASHIRESANIHSYQTTRELVAALAQPPSWSPEERAGERNGWERSAGEVFSALSRAMQGIRSDQVASALRDLRVSERSSGERLAEPIADLLDKALSIPLVRKTQRFVRRHIP</sequence>
<evidence type="ECO:0000256" key="2">
    <source>
        <dbReference type="ARBA" id="ARBA00022676"/>
    </source>
</evidence>